<dbReference type="SUPFAM" id="SSF52172">
    <property type="entry name" value="CheY-like"/>
    <property type="match status" value="1"/>
</dbReference>
<dbReference type="InterPro" id="IPR058245">
    <property type="entry name" value="NreC/VraR/RcsB-like_REC"/>
</dbReference>
<evidence type="ECO:0000313" key="5">
    <source>
        <dbReference type="Proteomes" id="UP000316639"/>
    </source>
</evidence>
<dbReference type="RefSeq" id="WP_146353332.1">
    <property type="nucleotide sequence ID" value="NZ_VOBR01000011.1"/>
</dbReference>
<dbReference type="PROSITE" id="PS50110">
    <property type="entry name" value="RESPONSE_REGULATORY"/>
    <property type="match status" value="1"/>
</dbReference>
<dbReference type="CDD" id="cd17535">
    <property type="entry name" value="REC_NarL-like"/>
    <property type="match status" value="1"/>
</dbReference>
<proteinExistence type="predicted"/>
<dbReference type="Pfam" id="PF00072">
    <property type="entry name" value="Response_reg"/>
    <property type="match status" value="1"/>
</dbReference>
<dbReference type="GO" id="GO:0000160">
    <property type="term" value="P:phosphorelay signal transduction system"/>
    <property type="evidence" value="ECO:0007669"/>
    <property type="project" value="InterPro"/>
</dbReference>
<dbReference type="Proteomes" id="UP000316639">
    <property type="component" value="Unassembled WGS sequence"/>
</dbReference>
<evidence type="ECO:0000256" key="1">
    <source>
        <dbReference type="ARBA" id="ARBA00022553"/>
    </source>
</evidence>
<feature type="modified residue" description="4-aspartylphosphate" evidence="2">
    <location>
        <position position="74"/>
    </location>
</feature>
<gene>
    <name evidence="4" type="ORF">FKR81_18495</name>
</gene>
<organism evidence="4 5">
    <name type="scientific">Lentzea tibetensis</name>
    <dbReference type="NCBI Taxonomy" id="2591470"/>
    <lineage>
        <taxon>Bacteria</taxon>
        <taxon>Bacillati</taxon>
        <taxon>Actinomycetota</taxon>
        <taxon>Actinomycetes</taxon>
        <taxon>Pseudonocardiales</taxon>
        <taxon>Pseudonocardiaceae</taxon>
        <taxon>Lentzea</taxon>
    </lineage>
</organism>
<sequence length="141" mass="14694">MSLTSVGGLSMVRDGQVPPSPIRVLIADDDARVRNALRTFLAAHHGFEVVGEAGSTARALELARSANPCVAVVDVLMPNVQDGLELLRELTGELSVPVVAISLRSTLGPSALAAGACEFLTKDGSSERLLRALRNACKSGC</sequence>
<evidence type="ECO:0000256" key="2">
    <source>
        <dbReference type="PROSITE-ProRule" id="PRU00169"/>
    </source>
</evidence>
<evidence type="ECO:0000313" key="4">
    <source>
        <dbReference type="EMBL" id="TWP50612.1"/>
    </source>
</evidence>
<dbReference type="InterPro" id="IPR011006">
    <property type="entry name" value="CheY-like_superfamily"/>
</dbReference>
<reference evidence="4 5" key="1">
    <citation type="submission" date="2019-07" db="EMBL/GenBank/DDBJ databases">
        <title>Lentzea xizangensis sp. nov., isolated from Qinghai-Tibetan Plateau Soils.</title>
        <authorList>
            <person name="Huang J."/>
        </authorList>
    </citation>
    <scope>NUCLEOTIDE SEQUENCE [LARGE SCALE GENOMIC DNA]</scope>
    <source>
        <strain evidence="4 5">FXJ1.1311</strain>
    </source>
</reference>
<dbReference type="InterPro" id="IPR001789">
    <property type="entry name" value="Sig_transdc_resp-reg_receiver"/>
</dbReference>
<evidence type="ECO:0000259" key="3">
    <source>
        <dbReference type="PROSITE" id="PS50110"/>
    </source>
</evidence>
<accession>A0A563ESN2</accession>
<feature type="domain" description="Response regulatory" evidence="3">
    <location>
        <begin position="23"/>
        <end position="137"/>
    </location>
</feature>
<protein>
    <submittedName>
        <fullName evidence="4">Response regulator transcription factor</fullName>
    </submittedName>
</protein>
<dbReference type="InterPro" id="IPR050595">
    <property type="entry name" value="Bact_response_regulator"/>
</dbReference>
<dbReference type="Gene3D" id="3.40.50.2300">
    <property type="match status" value="1"/>
</dbReference>
<keyword evidence="1 2" id="KW-0597">Phosphoprotein</keyword>
<dbReference type="PANTHER" id="PTHR44591:SF3">
    <property type="entry name" value="RESPONSE REGULATORY DOMAIN-CONTAINING PROTEIN"/>
    <property type="match status" value="1"/>
</dbReference>
<dbReference type="EMBL" id="VOBR01000011">
    <property type="protein sequence ID" value="TWP50612.1"/>
    <property type="molecule type" value="Genomic_DNA"/>
</dbReference>
<comment type="caution">
    <text evidence="4">The sequence shown here is derived from an EMBL/GenBank/DDBJ whole genome shotgun (WGS) entry which is preliminary data.</text>
</comment>
<dbReference type="AlphaFoldDB" id="A0A563ESN2"/>
<dbReference type="OrthoDB" id="3698929at2"/>
<keyword evidence="5" id="KW-1185">Reference proteome</keyword>
<dbReference type="SMART" id="SM00448">
    <property type="entry name" value="REC"/>
    <property type="match status" value="1"/>
</dbReference>
<dbReference type="PANTHER" id="PTHR44591">
    <property type="entry name" value="STRESS RESPONSE REGULATOR PROTEIN 1"/>
    <property type="match status" value="1"/>
</dbReference>
<name>A0A563ESN2_9PSEU</name>